<name>A0A562TH31_9HYPH</name>
<evidence type="ECO:0000313" key="1">
    <source>
        <dbReference type="EMBL" id="TWI92915.1"/>
    </source>
</evidence>
<proteinExistence type="predicted"/>
<dbReference type="Proteomes" id="UP000320593">
    <property type="component" value="Unassembled WGS sequence"/>
</dbReference>
<dbReference type="OrthoDB" id="7862614at2"/>
<dbReference type="EMBL" id="VLLF01000001">
    <property type="protein sequence ID" value="TWI92915.1"/>
    <property type="molecule type" value="Genomic_DNA"/>
</dbReference>
<accession>A0A562TH31</accession>
<keyword evidence="2" id="KW-1185">Reference proteome</keyword>
<comment type="caution">
    <text evidence="1">The sequence shown here is derived from an EMBL/GenBank/DDBJ whole genome shotgun (WGS) entry which is preliminary data.</text>
</comment>
<evidence type="ECO:0000313" key="2">
    <source>
        <dbReference type="Proteomes" id="UP000320593"/>
    </source>
</evidence>
<gene>
    <name evidence="1" type="ORF">JM93_00467</name>
</gene>
<organism evidence="1 2">
    <name type="scientific">Roseibium hamelinense</name>
    <dbReference type="NCBI Taxonomy" id="150831"/>
    <lineage>
        <taxon>Bacteria</taxon>
        <taxon>Pseudomonadati</taxon>
        <taxon>Pseudomonadota</taxon>
        <taxon>Alphaproteobacteria</taxon>
        <taxon>Hyphomicrobiales</taxon>
        <taxon>Stappiaceae</taxon>
        <taxon>Roseibium</taxon>
    </lineage>
</organism>
<reference evidence="1 2" key="1">
    <citation type="submission" date="2019-07" db="EMBL/GenBank/DDBJ databases">
        <title>Genomic Encyclopedia of Archaeal and Bacterial Type Strains, Phase II (KMG-II): from individual species to whole genera.</title>
        <authorList>
            <person name="Goeker M."/>
        </authorList>
    </citation>
    <scope>NUCLEOTIDE SEQUENCE [LARGE SCALE GENOMIC DNA]</scope>
    <source>
        <strain evidence="1 2">ATCC BAA-252</strain>
    </source>
</reference>
<protein>
    <submittedName>
        <fullName evidence="1">Uncharacterized protein</fullName>
    </submittedName>
</protein>
<dbReference type="RefSeq" id="WP_145340437.1">
    <property type="nucleotide sequence ID" value="NZ_SMLY01000087.1"/>
</dbReference>
<sequence length="152" mass="17454">MQDQPKEDDQSASELNVVEQQRKKALARALKDVIRELKLVDVEDLIAYIRTDHHANISDIVRSSVEMFFKQDTLRYGMAASAEVDWDRLPTIALDLEFYHQGVWIYFTLVLSNPDNSINVSYVEVTNSTGDPEADMRKLIDALEDARAHPRF</sequence>
<dbReference type="AlphaFoldDB" id="A0A562TH31"/>